<name>A0A1Q9E8Y6_SYMMI</name>
<dbReference type="AlphaFoldDB" id="A0A1Q9E8Y6"/>
<reference evidence="1 2" key="1">
    <citation type="submission" date="2016-02" db="EMBL/GenBank/DDBJ databases">
        <title>Genome analysis of coral dinoflagellate symbionts highlights evolutionary adaptations to a symbiotic lifestyle.</title>
        <authorList>
            <person name="Aranda M."/>
            <person name="Li Y."/>
            <person name="Liew Y.J."/>
            <person name="Baumgarten S."/>
            <person name="Simakov O."/>
            <person name="Wilson M."/>
            <person name="Piel J."/>
            <person name="Ashoor H."/>
            <person name="Bougouffa S."/>
            <person name="Bajic V.B."/>
            <person name="Ryu T."/>
            <person name="Ravasi T."/>
            <person name="Bayer T."/>
            <person name="Micklem G."/>
            <person name="Kim H."/>
            <person name="Bhak J."/>
            <person name="Lajeunesse T.C."/>
            <person name="Voolstra C.R."/>
        </authorList>
    </citation>
    <scope>NUCLEOTIDE SEQUENCE [LARGE SCALE GENOMIC DNA]</scope>
    <source>
        <strain evidence="1 2">CCMP2467</strain>
    </source>
</reference>
<dbReference type="EMBL" id="LSRX01000224">
    <property type="protein sequence ID" value="OLQ03882.1"/>
    <property type="molecule type" value="Genomic_DNA"/>
</dbReference>
<gene>
    <name evidence="1" type="ORF">AK812_SmicGene13126</name>
</gene>
<dbReference type="Proteomes" id="UP000186817">
    <property type="component" value="Unassembled WGS sequence"/>
</dbReference>
<sequence>MSAPFNGSVPADTARIIFDCTEPLGAPVPCAPQSASDESEHCLTDPDLHFDSSCAVDETNLDGNITWDEAIANTDGVGFFVFVCDRVGGVGGAASLNLMVASA</sequence>
<organism evidence="1 2">
    <name type="scientific">Symbiodinium microadriaticum</name>
    <name type="common">Dinoflagellate</name>
    <name type="synonym">Zooxanthella microadriatica</name>
    <dbReference type="NCBI Taxonomy" id="2951"/>
    <lineage>
        <taxon>Eukaryota</taxon>
        <taxon>Sar</taxon>
        <taxon>Alveolata</taxon>
        <taxon>Dinophyceae</taxon>
        <taxon>Suessiales</taxon>
        <taxon>Symbiodiniaceae</taxon>
        <taxon>Symbiodinium</taxon>
    </lineage>
</organism>
<evidence type="ECO:0000313" key="2">
    <source>
        <dbReference type="Proteomes" id="UP000186817"/>
    </source>
</evidence>
<comment type="caution">
    <text evidence="1">The sequence shown here is derived from an EMBL/GenBank/DDBJ whole genome shotgun (WGS) entry which is preliminary data.</text>
</comment>
<evidence type="ECO:0000313" key="1">
    <source>
        <dbReference type="EMBL" id="OLQ03882.1"/>
    </source>
</evidence>
<keyword evidence="2" id="KW-1185">Reference proteome</keyword>
<proteinExistence type="predicted"/>
<accession>A0A1Q9E8Y6</accession>
<protein>
    <submittedName>
        <fullName evidence="1">Uncharacterized protein</fullName>
    </submittedName>
</protein>